<dbReference type="EMBL" id="CAJNOQ010035297">
    <property type="protein sequence ID" value="CAF1598806.1"/>
    <property type="molecule type" value="Genomic_DNA"/>
</dbReference>
<reference evidence="2" key="1">
    <citation type="submission" date="2021-02" db="EMBL/GenBank/DDBJ databases">
        <authorList>
            <person name="Nowell W R."/>
        </authorList>
    </citation>
    <scope>NUCLEOTIDE SEQUENCE</scope>
</reference>
<dbReference type="OrthoDB" id="9987461at2759"/>
<dbReference type="Proteomes" id="UP000681722">
    <property type="component" value="Unassembled WGS sequence"/>
</dbReference>
<proteinExistence type="predicted"/>
<evidence type="ECO:0000313" key="4">
    <source>
        <dbReference type="Proteomes" id="UP000663829"/>
    </source>
</evidence>
<feature type="compositionally biased region" description="Basic and acidic residues" evidence="1">
    <location>
        <begin position="65"/>
        <end position="79"/>
    </location>
</feature>
<name>A0A816ASU3_9BILA</name>
<dbReference type="Proteomes" id="UP000663829">
    <property type="component" value="Unassembled WGS sequence"/>
</dbReference>
<comment type="caution">
    <text evidence="2">The sequence shown here is derived from an EMBL/GenBank/DDBJ whole genome shotgun (WGS) entry which is preliminary data.</text>
</comment>
<gene>
    <name evidence="2" type="ORF">GPM918_LOCUS42292</name>
    <name evidence="3" type="ORF">SRO942_LOCUS43500</name>
</gene>
<organism evidence="2 4">
    <name type="scientific">Didymodactylos carnosus</name>
    <dbReference type="NCBI Taxonomy" id="1234261"/>
    <lineage>
        <taxon>Eukaryota</taxon>
        <taxon>Metazoa</taxon>
        <taxon>Spiralia</taxon>
        <taxon>Gnathifera</taxon>
        <taxon>Rotifera</taxon>
        <taxon>Eurotatoria</taxon>
        <taxon>Bdelloidea</taxon>
        <taxon>Philodinida</taxon>
        <taxon>Philodinidae</taxon>
        <taxon>Didymodactylos</taxon>
    </lineage>
</organism>
<protein>
    <submittedName>
        <fullName evidence="2">Uncharacterized protein</fullName>
    </submittedName>
</protein>
<feature type="region of interest" description="Disordered" evidence="1">
    <location>
        <begin position="51"/>
        <end position="79"/>
    </location>
</feature>
<evidence type="ECO:0000256" key="1">
    <source>
        <dbReference type="SAM" id="MobiDB-lite"/>
    </source>
</evidence>
<dbReference type="EMBL" id="CAJOBC010101658">
    <property type="protein sequence ID" value="CAF4474986.1"/>
    <property type="molecule type" value="Genomic_DNA"/>
</dbReference>
<accession>A0A816ASU3</accession>
<evidence type="ECO:0000313" key="2">
    <source>
        <dbReference type="EMBL" id="CAF1598806.1"/>
    </source>
</evidence>
<sequence>MSSDPDVAQQKVVVLAELTKEHKLNHVESAPTELLSTTQAKVLIEVTGKHHLNHIESPPSGELTEAEKQAYIEEKQTRQ</sequence>
<evidence type="ECO:0000313" key="3">
    <source>
        <dbReference type="EMBL" id="CAF4474986.1"/>
    </source>
</evidence>
<keyword evidence="4" id="KW-1185">Reference proteome</keyword>
<dbReference type="AlphaFoldDB" id="A0A816ASU3"/>